<name>A0A1I3SEM1_9HYPH</name>
<keyword evidence="1" id="KW-0732">Signal</keyword>
<dbReference type="RefSeq" id="WP_091524733.1">
    <property type="nucleotide sequence ID" value="NZ_FORF01000030.1"/>
</dbReference>
<dbReference type="EMBL" id="FORF01000030">
    <property type="protein sequence ID" value="SFJ57274.1"/>
    <property type="molecule type" value="Genomic_DNA"/>
</dbReference>
<evidence type="ECO:0000313" key="2">
    <source>
        <dbReference type="EMBL" id="SFJ57274.1"/>
    </source>
</evidence>
<dbReference type="Proteomes" id="UP000242763">
    <property type="component" value="Unassembled WGS sequence"/>
</dbReference>
<gene>
    <name evidence="2" type="ORF">SAMN03080618_03351</name>
</gene>
<organism evidence="2 3">
    <name type="scientific">Aquamicrobium aerolatum DSM 21857</name>
    <dbReference type="NCBI Taxonomy" id="1121003"/>
    <lineage>
        <taxon>Bacteria</taxon>
        <taxon>Pseudomonadati</taxon>
        <taxon>Pseudomonadota</taxon>
        <taxon>Alphaproteobacteria</taxon>
        <taxon>Hyphomicrobiales</taxon>
        <taxon>Phyllobacteriaceae</taxon>
        <taxon>Aerobium</taxon>
    </lineage>
</organism>
<keyword evidence="3" id="KW-1185">Reference proteome</keyword>
<dbReference type="STRING" id="1121003.SAMN03080618_03351"/>
<dbReference type="OrthoDB" id="8403625at2"/>
<feature type="chain" id="PRO_5017196343" description="Tat (Twin-arginine translocation) pathway signal sequence" evidence="1">
    <location>
        <begin position="29"/>
        <end position="82"/>
    </location>
</feature>
<evidence type="ECO:0008006" key="4">
    <source>
        <dbReference type="Google" id="ProtNLM"/>
    </source>
</evidence>
<protein>
    <recommendedName>
        <fullName evidence="4">Tat (Twin-arginine translocation) pathway signal sequence</fullName>
    </recommendedName>
</protein>
<dbReference type="AlphaFoldDB" id="A0A1I3SEM1"/>
<reference evidence="3" key="1">
    <citation type="submission" date="2016-10" db="EMBL/GenBank/DDBJ databases">
        <authorList>
            <person name="Varghese N."/>
            <person name="Submissions S."/>
        </authorList>
    </citation>
    <scope>NUCLEOTIDE SEQUENCE [LARGE SCALE GENOMIC DNA]</scope>
    <source>
        <strain evidence="3">DSM 21857</strain>
    </source>
</reference>
<proteinExistence type="predicted"/>
<feature type="signal peptide" evidence="1">
    <location>
        <begin position="1"/>
        <end position="28"/>
    </location>
</feature>
<evidence type="ECO:0000313" key="3">
    <source>
        <dbReference type="Proteomes" id="UP000242763"/>
    </source>
</evidence>
<sequence length="82" mass="8849">MTITRRLFLRNTAAVGAVGTTLAAPAIAAKPEMTPHELASYHARQLAEAMNQIDPAMTYRVTIDFEHSFALIAGHKAKGARS</sequence>
<accession>A0A1I3SEM1</accession>
<evidence type="ECO:0000256" key="1">
    <source>
        <dbReference type="SAM" id="SignalP"/>
    </source>
</evidence>
<dbReference type="PROSITE" id="PS51318">
    <property type="entry name" value="TAT"/>
    <property type="match status" value="1"/>
</dbReference>
<dbReference type="InterPro" id="IPR006311">
    <property type="entry name" value="TAT_signal"/>
</dbReference>